<proteinExistence type="predicted"/>
<keyword evidence="7" id="KW-1185">Reference proteome</keyword>
<comment type="caution">
    <text evidence="6">The sequence shown here is derived from an EMBL/GenBank/DDBJ whole genome shotgun (WGS) entry which is preliminary data.</text>
</comment>
<dbReference type="InterPro" id="IPR035909">
    <property type="entry name" value="CheB_C"/>
</dbReference>
<dbReference type="RefSeq" id="WP_189625193.1">
    <property type="nucleotide sequence ID" value="NZ_BNAF01000002.1"/>
</dbReference>
<reference evidence="7" key="1">
    <citation type="journal article" date="2019" name="Int. J. Syst. Evol. Microbiol.">
        <title>The Global Catalogue of Microorganisms (GCM) 10K type strain sequencing project: providing services to taxonomists for standard genome sequencing and annotation.</title>
        <authorList>
            <consortium name="The Broad Institute Genomics Platform"/>
            <consortium name="The Broad Institute Genome Sequencing Center for Infectious Disease"/>
            <person name="Wu L."/>
            <person name="Ma J."/>
        </authorList>
    </citation>
    <scope>NUCLEOTIDE SEQUENCE [LARGE SCALE GENOMIC DNA]</scope>
    <source>
        <strain evidence="7">CGMCC 1.12966</strain>
    </source>
</reference>
<feature type="active site" evidence="4">
    <location>
        <position position="13"/>
    </location>
</feature>
<evidence type="ECO:0000256" key="1">
    <source>
        <dbReference type="ARBA" id="ARBA00022801"/>
    </source>
</evidence>
<name>A0ABQ3HU25_9SPHI</name>
<keyword evidence="1 4" id="KW-0378">Hydrolase</keyword>
<dbReference type="PANTHER" id="PTHR42872:SF6">
    <property type="entry name" value="PROTEIN-GLUTAMATE METHYLESTERASE_PROTEIN-GLUTAMINE GLUTAMINASE"/>
    <property type="match status" value="1"/>
</dbReference>
<protein>
    <recommendedName>
        <fullName evidence="2">protein-glutamate methylesterase</fullName>
        <ecNumber evidence="2">3.1.1.61</ecNumber>
    </recommendedName>
</protein>
<evidence type="ECO:0000256" key="2">
    <source>
        <dbReference type="ARBA" id="ARBA00039140"/>
    </source>
</evidence>
<feature type="active site" evidence="4">
    <location>
        <position position="40"/>
    </location>
</feature>
<organism evidence="6 7">
    <name type="scientific">Sphingobacterium griseoflavum</name>
    <dbReference type="NCBI Taxonomy" id="1474952"/>
    <lineage>
        <taxon>Bacteria</taxon>
        <taxon>Pseudomonadati</taxon>
        <taxon>Bacteroidota</taxon>
        <taxon>Sphingobacteriia</taxon>
        <taxon>Sphingobacteriales</taxon>
        <taxon>Sphingobacteriaceae</taxon>
        <taxon>Sphingobacterium</taxon>
    </lineage>
</organism>
<accession>A0ABQ3HU25</accession>
<comment type="catalytic activity">
    <reaction evidence="3">
        <text>[protein]-L-glutamate 5-O-methyl ester + H2O = L-glutamyl-[protein] + methanol + H(+)</text>
        <dbReference type="Rhea" id="RHEA:23236"/>
        <dbReference type="Rhea" id="RHEA-COMP:10208"/>
        <dbReference type="Rhea" id="RHEA-COMP:10311"/>
        <dbReference type="ChEBI" id="CHEBI:15377"/>
        <dbReference type="ChEBI" id="CHEBI:15378"/>
        <dbReference type="ChEBI" id="CHEBI:17790"/>
        <dbReference type="ChEBI" id="CHEBI:29973"/>
        <dbReference type="ChEBI" id="CHEBI:82795"/>
        <dbReference type="EC" id="3.1.1.61"/>
    </reaction>
</comment>
<dbReference type="Gene3D" id="3.40.50.180">
    <property type="entry name" value="Methylesterase CheB, C-terminal domain"/>
    <property type="match status" value="1"/>
</dbReference>
<evidence type="ECO:0000256" key="4">
    <source>
        <dbReference type="PROSITE-ProRule" id="PRU00050"/>
    </source>
</evidence>
<dbReference type="Pfam" id="PF01339">
    <property type="entry name" value="CheB_methylest"/>
    <property type="match status" value="1"/>
</dbReference>
<dbReference type="PROSITE" id="PS50122">
    <property type="entry name" value="CHEB"/>
    <property type="match status" value="1"/>
</dbReference>
<keyword evidence="4" id="KW-0145">Chemotaxis</keyword>
<dbReference type="CDD" id="cd16433">
    <property type="entry name" value="CheB"/>
    <property type="match status" value="1"/>
</dbReference>
<dbReference type="Proteomes" id="UP000620550">
    <property type="component" value="Unassembled WGS sequence"/>
</dbReference>
<evidence type="ECO:0000313" key="6">
    <source>
        <dbReference type="EMBL" id="GHE23692.1"/>
    </source>
</evidence>
<dbReference type="InterPro" id="IPR000673">
    <property type="entry name" value="Sig_transdc_resp-reg_Me-estase"/>
</dbReference>
<evidence type="ECO:0000313" key="7">
    <source>
        <dbReference type="Proteomes" id="UP000620550"/>
    </source>
</evidence>
<sequence>MSKAADIVLVGGSAGSYHLIVDIIESLPPFFSSALVVVIHRNPKFKTRLEDTLSTRLHRPIIQAGDKTAISPNMIYFAMPGYHLLIEPDRTFSLDISDPIQFSRPSIDVLFESAAEVYGSRCTALLLSGANRDGTDGMTAIREMGGKAMVQCPEDAQISTMPENAIRVNDGIDIISDQQIISYFRNLK</sequence>
<feature type="active site" evidence="4">
    <location>
        <position position="133"/>
    </location>
</feature>
<gene>
    <name evidence="6" type="ORF">GCM10017764_06600</name>
</gene>
<evidence type="ECO:0000259" key="5">
    <source>
        <dbReference type="PROSITE" id="PS50122"/>
    </source>
</evidence>
<dbReference type="EMBL" id="BNAF01000002">
    <property type="protein sequence ID" value="GHE23692.1"/>
    <property type="molecule type" value="Genomic_DNA"/>
</dbReference>
<dbReference type="PANTHER" id="PTHR42872">
    <property type="entry name" value="PROTEIN-GLUTAMATE METHYLESTERASE/PROTEIN-GLUTAMINE GLUTAMINASE"/>
    <property type="match status" value="1"/>
</dbReference>
<feature type="domain" description="CheB-type methylesterase" evidence="5">
    <location>
        <begin position="1"/>
        <end position="180"/>
    </location>
</feature>
<dbReference type="EC" id="3.1.1.61" evidence="2"/>
<dbReference type="SUPFAM" id="SSF52738">
    <property type="entry name" value="Methylesterase CheB, C-terminal domain"/>
    <property type="match status" value="1"/>
</dbReference>
<evidence type="ECO:0000256" key="3">
    <source>
        <dbReference type="ARBA" id="ARBA00048267"/>
    </source>
</evidence>